<dbReference type="RefSeq" id="XP_003877580.1">
    <property type="nucleotide sequence ID" value="XM_003877531.1"/>
</dbReference>
<feature type="transmembrane region" description="Helical" evidence="6">
    <location>
        <begin position="222"/>
        <end position="247"/>
    </location>
</feature>
<keyword evidence="4 6" id="KW-0472">Membrane</keyword>
<dbReference type="GO" id="GO:0016020">
    <property type="term" value="C:membrane"/>
    <property type="evidence" value="ECO:0007669"/>
    <property type="project" value="UniProtKB-SubCell"/>
</dbReference>
<evidence type="ECO:0000256" key="4">
    <source>
        <dbReference type="ARBA" id="ARBA00023136"/>
    </source>
</evidence>
<gene>
    <name evidence="8" type="ORF">LMXM_30_0580</name>
</gene>
<feature type="region of interest" description="Disordered" evidence="5">
    <location>
        <begin position="94"/>
        <end position="124"/>
    </location>
</feature>
<evidence type="ECO:0000313" key="8">
    <source>
        <dbReference type="EMBL" id="CBZ29115.1"/>
    </source>
</evidence>
<organism evidence="8 9">
    <name type="scientific">Leishmania mexicana (strain MHOM/GT/2001/U1103)</name>
    <dbReference type="NCBI Taxonomy" id="929439"/>
    <lineage>
        <taxon>Eukaryota</taxon>
        <taxon>Discoba</taxon>
        <taxon>Euglenozoa</taxon>
        <taxon>Kinetoplastea</taxon>
        <taxon>Metakinetoplastina</taxon>
        <taxon>Trypanosomatida</taxon>
        <taxon>Trypanosomatidae</taxon>
        <taxon>Leishmaniinae</taxon>
        <taxon>Leishmania</taxon>
    </lineage>
</organism>
<feature type="transmembrane region" description="Helical" evidence="6">
    <location>
        <begin position="452"/>
        <end position="473"/>
    </location>
</feature>
<evidence type="ECO:0000256" key="6">
    <source>
        <dbReference type="SAM" id="Phobius"/>
    </source>
</evidence>
<proteinExistence type="predicted"/>
<sequence length="548" mass="60387">MSTPSHPDRAPLVDNVQGRHQREDAQQQQQQQEEETRSGSVSVFSQSRSMQENGENLKEDDYSRRMSINLSNIDMEPFGVSEVLLDGNRLRYRNNDRDGGSHLKGVLESGEEGDEADQRPPKPPGTLRRAIHLLRFYFNVVVPFGGFLATTFNLASATLGAGIISIPSGFNLSGVIMSCVYLILAAAGTIYSMNLLAKVMVKTGLRTYAQSARVLLGRGADYFLAVLIIIQCFGGSVAYIIATSTLLSPILNAPSAPAFLKTKQGNRVITSVVWLTFMLPLVFPKKVNSLRYVSTFGVLFIVYFVACMIGHSATHGLPNPSIRSEMRMMRTGNEALEGLGVFLFSLMVQLNAYDIFFEMQHKTVFHFTLYTTIATGTCVLLYVLSGVFGYADFGSKVRDSVLSLYDPIREPYMAVGYIGIVVKICVAFALHMIPFRDALYHFLRWTPEEVPYWKHCLVMAIPATAALLCGLFIPTVNTVLGLLGSFCGGIIGMIMPALFYMYSGDFNLRKVGLLNYVATHLLLVGGVVSVVFGTVTTIYSTSQRSFIS</sequence>
<feature type="transmembrane region" description="Helical" evidence="6">
    <location>
        <begin position="338"/>
        <end position="357"/>
    </location>
</feature>
<dbReference type="GO" id="GO:0015179">
    <property type="term" value="F:L-amino acid transmembrane transporter activity"/>
    <property type="evidence" value="ECO:0007669"/>
    <property type="project" value="TreeGrafter"/>
</dbReference>
<dbReference type="VEuPathDB" id="TriTrypDB:LmxM.30.0580"/>
<dbReference type="AlphaFoldDB" id="E9B1K9"/>
<protein>
    <submittedName>
        <fullName evidence="8">Amino acid transporter aATP11</fullName>
    </submittedName>
</protein>
<feature type="transmembrane region" description="Helical" evidence="6">
    <location>
        <begin position="296"/>
        <end position="318"/>
    </location>
</feature>
<dbReference type="KEGG" id="lmi:LMXM_30_0580"/>
<feature type="transmembrane region" description="Helical" evidence="6">
    <location>
        <begin position="136"/>
        <end position="155"/>
    </location>
</feature>
<dbReference type="PhylomeDB" id="E9B1K9"/>
<dbReference type="InterPro" id="IPR013057">
    <property type="entry name" value="AA_transpt_TM"/>
</dbReference>
<dbReference type="EMBL" id="FR799583">
    <property type="protein sequence ID" value="CBZ29115.1"/>
    <property type="molecule type" value="Genomic_DNA"/>
</dbReference>
<evidence type="ECO:0000256" key="3">
    <source>
        <dbReference type="ARBA" id="ARBA00022989"/>
    </source>
</evidence>
<feature type="transmembrane region" description="Helical" evidence="6">
    <location>
        <begin position="411"/>
        <end position="431"/>
    </location>
</feature>
<reference evidence="8 9" key="1">
    <citation type="journal article" date="2011" name="Genome Res.">
        <title>Chromosome and gene copy number variation allow major structural change between species and strains of Leishmania.</title>
        <authorList>
            <person name="Rogers M.B."/>
            <person name="Hilley J.D."/>
            <person name="Dickens N.J."/>
            <person name="Wilkes J."/>
            <person name="Bates P.A."/>
            <person name="Depledge D.P."/>
            <person name="Harris D."/>
            <person name="Her Y."/>
            <person name="Herzyk P."/>
            <person name="Imamura H."/>
            <person name="Otto T.D."/>
            <person name="Sanders M."/>
            <person name="Seeger K."/>
            <person name="Dujardin J.C."/>
            <person name="Berriman M."/>
            <person name="Smith D.F."/>
            <person name="Hertz-Fowler C."/>
            <person name="Mottram J.C."/>
        </authorList>
    </citation>
    <scope>NUCLEOTIDE SEQUENCE [LARGE SCALE GENOMIC DNA]</scope>
    <source>
        <strain evidence="8 9">MHOM/GT/2001/U1103</strain>
    </source>
</reference>
<feature type="compositionally biased region" description="Basic and acidic residues" evidence="5">
    <location>
        <begin position="1"/>
        <end position="11"/>
    </location>
</feature>
<dbReference type="OMA" id="DIFFEMK"/>
<feature type="transmembrane region" description="Helical" evidence="6">
    <location>
        <begin position="175"/>
        <end position="201"/>
    </location>
</feature>
<keyword evidence="2 6" id="KW-0812">Transmembrane</keyword>
<evidence type="ECO:0000313" key="9">
    <source>
        <dbReference type="Proteomes" id="UP000007259"/>
    </source>
</evidence>
<feature type="transmembrane region" description="Helical" evidence="6">
    <location>
        <begin position="513"/>
        <end position="539"/>
    </location>
</feature>
<evidence type="ECO:0000259" key="7">
    <source>
        <dbReference type="Pfam" id="PF01490"/>
    </source>
</evidence>
<keyword evidence="3 6" id="KW-1133">Transmembrane helix</keyword>
<accession>E9B1K9</accession>
<feature type="region of interest" description="Disordered" evidence="5">
    <location>
        <begin position="1"/>
        <end position="60"/>
    </location>
</feature>
<dbReference type="Pfam" id="PF01490">
    <property type="entry name" value="Aa_trans"/>
    <property type="match status" value="1"/>
</dbReference>
<comment type="subcellular location">
    <subcellularLocation>
        <location evidence="1">Membrane</location>
        <topology evidence="1">Multi-pass membrane protein</topology>
    </subcellularLocation>
</comment>
<dbReference type="PANTHER" id="PTHR22950">
    <property type="entry name" value="AMINO ACID TRANSPORTER"/>
    <property type="match status" value="1"/>
</dbReference>
<evidence type="ECO:0000256" key="5">
    <source>
        <dbReference type="SAM" id="MobiDB-lite"/>
    </source>
</evidence>
<evidence type="ECO:0000256" key="2">
    <source>
        <dbReference type="ARBA" id="ARBA00022692"/>
    </source>
</evidence>
<keyword evidence="9" id="KW-1185">Reference proteome</keyword>
<feature type="transmembrane region" description="Helical" evidence="6">
    <location>
        <begin position="369"/>
        <end position="391"/>
    </location>
</feature>
<name>E9B1K9_LEIMU</name>
<dbReference type="PANTHER" id="PTHR22950:SF702">
    <property type="entry name" value="AMINO ACID TRANSPORTER PROTEIN"/>
    <property type="match status" value="1"/>
</dbReference>
<dbReference type="GO" id="GO:0005737">
    <property type="term" value="C:cytoplasm"/>
    <property type="evidence" value="ECO:0007669"/>
    <property type="project" value="TreeGrafter"/>
</dbReference>
<feature type="compositionally biased region" description="Low complexity" evidence="5">
    <location>
        <begin position="38"/>
        <end position="49"/>
    </location>
</feature>
<feature type="transmembrane region" description="Helical" evidence="6">
    <location>
        <begin position="479"/>
        <end position="501"/>
    </location>
</feature>
<dbReference type="GeneID" id="13451822"/>
<feature type="domain" description="Amino acid transporter transmembrane" evidence="7">
    <location>
        <begin position="147"/>
        <end position="538"/>
    </location>
</feature>
<dbReference type="Proteomes" id="UP000007259">
    <property type="component" value="Chromosome 30"/>
</dbReference>
<evidence type="ECO:0000256" key="1">
    <source>
        <dbReference type="ARBA" id="ARBA00004141"/>
    </source>
</evidence>
<dbReference type="OrthoDB" id="258712at2759"/>